<reference evidence="1" key="2">
    <citation type="journal article" date="2021" name="PeerJ">
        <title>Extensive microbial diversity within the chicken gut microbiome revealed by metagenomics and culture.</title>
        <authorList>
            <person name="Gilroy R."/>
            <person name="Ravi A."/>
            <person name="Getino M."/>
            <person name="Pursley I."/>
            <person name="Horton D.L."/>
            <person name="Alikhan N.F."/>
            <person name="Baker D."/>
            <person name="Gharbi K."/>
            <person name="Hall N."/>
            <person name="Watson M."/>
            <person name="Adriaenssens E.M."/>
            <person name="Foster-Nyarko E."/>
            <person name="Jarju S."/>
            <person name="Secka A."/>
            <person name="Antonio M."/>
            <person name="Oren A."/>
            <person name="Chaudhuri R.R."/>
            <person name="La Ragione R."/>
            <person name="Hildebrand F."/>
            <person name="Pallen M.J."/>
        </authorList>
    </citation>
    <scope>NUCLEOTIDE SEQUENCE</scope>
    <source>
        <strain evidence="1">C6-149</strain>
    </source>
</reference>
<protein>
    <submittedName>
        <fullName evidence="1">Uncharacterized protein</fullName>
    </submittedName>
</protein>
<name>A0A9D9H8T2_9LACO</name>
<evidence type="ECO:0000313" key="2">
    <source>
        <dbReference type="Proteomes" id="UP000823614"/>
    </source>
</evidence>
<sequence length="63" mass="7293">IDFLLGNTPESTNNSVKITSTNDLKEFLDQNEDHLYYNGKKITSFEAKQLMLAIKIIFEAYTY</sequence>
<comment type="caution">
    <text evidence="1">The sequence shown here is derived from an EMBL/GenBank/DDBJ whole genome shotgun (WGS) entry which is preliminary data.</text>
</comment>
<feature type="non-terminal residue" evidence="1">
    <location>
        <position position="1"/>
    </location>
</feature>
<proteinExistence type="predicted"/>
<accession>A0A9D9H8T2</accession>
<dbReference type="AlphaFoldDB" id="A0A9D9H8T2"/>
<gene>
    <name evidence="1" type="ORF">IAA89_00300</name>
</gene>
<evidence type="ECO:0000313" key="1">
    <source>
        <dbReference type="EMBL" id="MBO8440883.1"/>
    </source>
</evidence>
<organism evidence="1 2">
    <name type="scientific">Candidatus Gallilactobacillus intestinavium</name>
    <dbReference type="NCBI Taxonomy" id="2840838"/>
    <lineage>
        <taxon>Bacteria</taxon>
        <taxon>Bacillati</taxon>
        <taxon>Bacillota</taxon>
        <taxon>Bacilli</taxon>
        <taxon>Lactobacillales</taxon>
        <taxon>Lactobacillaceae</taxon>
        <taxon>Lactobacillaceae incertae sedis</taxon>
        <taxon>Candidatus Gallilactobacillus</taxon>
    </lineage>
</organism>
<reference evidence="1" key="1">
    <citation type="submission" date="2020-10" db="EMBL/GenBank/DDBJ databases">
        <authorList>
            <person name="Gilroy R."/>
        </authorList>
    </citation>
    <scope>NUCLEOTIDE SEQUENCE</scope>
    <source>
        <strain evidence="1">C6-149</strain>
    </source>
</reference>
<dbReference type="Proteomes" id="UP000823614">
    <property type="component" value="Unassembled WGS sequence"/>
</dbReference>
<dbReference type="EMBL" id="JADIMP010000007">
    <property type="protein sequence ID" value="MBO8440883.1"/>
    <property type="molecule type" value="Genomic_DNA"/>
</dbReference>